<reference evidence="9" key="1">
    <citation type="submission" date="2020-01" db="EMBL/GenBank/DDBJ databases">
        <authorList>
            <person name="Meier V. D."/>
            <person name="Meier V D."/>
        </authorList>
    </citation>
    <scope>NUCLEOTIDE SEQUENCE</scope>
    <source>
        <strain evidence="9">HLG_WM_MAG_07</strain>
    </source>
</reference>
<dbReference type="InterPro" id="IPR051205">
    <property type="entry name" value="UbiH/COQ6_monooxygenase"/>
</dbReference>
<evidence type="ECO:0000256" key="6">
    <source>
        <dbReference type="ARBA" id="ARBA00023002"/>
    </source>
</evidence>
<accession>A0A6S6SDX9</accession>
<dbReference type="GO" id="GO:0071949">
    <property type="term" value="F:FAD binding"/>
    <property type="evidence" value="ECO:0007669"/>
    <property type="project" value="InterPro"/>
</dbReference>
<sequence>MKPYGQIAVVANLTPEKPHNNQAFERFTEHGPIALLPLSENRCALVWTHPTEGVDAVMALDDEAFLKTLNEAFGYRLGRFVKTGRRAAFPLSLTAADTVTGHRTVVIGNAAQTLHPVAGQGLNIGLRDISELVEQISITLNAGGALGNPAMLTAYSEARQKDRQSIMTYTDSLVRIFSNDHWLLGHMRAGGLMALDRIKPLQRLVTKQSMGFRHRHTRLSRGLAIK</sequence>
<dbReference type="EMBL" id="CACVAY010000013">
    <property type="protein sequence ID" value="CAA6802949.1"/>
    <property type="molecule type" value="Genomic_DNA"/>
</dbReference>
<dbReference type="UniPathway" id="UPA00232"/>
<dbReference type="NCBIfam" id="TIGR01988">
    <property type="entry name" value="Ubi-OHases"/>
    <property type="match status" value="1"/>
</dbReference>
<dbReference type="GO" id="GO:0006744">
    <property type="term" value="P:ubiquinone biosynthetic process"/>
    <property type="evidence" value="ECO:0007669"/>
    <property type="project" value="UniProtKB-UniPathway"/>
</dbReference>
<protein>
    <submittedName>
        <fullName evidence="9">2-octaprenyl-6-methoxyphenol hydroxylase (EC)</fullName>
        <ecNumber evidence="9">1.14.13.-</ecNumber>
    </submittedName>
</protein>
<evidence type="ECO:0000256" key="2">
    <source>
        <dbReference type="ARBA" id="ARBA00004749"/>
    </source>
</evidence>
<dbReference type="Gene3D" id="3.30.9.10">
    <property type="entry name" value="D-Amino Acid Oxidase, subunit A, domain 2"/>
    <property type="match status" value="1"/>
</dbReference>
<evidence type="ECO:0000256" key="5">
    <source>
        <dbReference type="ARBA" id="ARBA00022827"/>
    </source>
</evidence>
<organism evidence="9">
    <name type="scientific">uncultured Thiotrichaceae bacterium</name>
    <dbReference type="NCBI Taxonomy" id="298394"/>
    <lineage>
        <taxon>Bacteria</taxon>
        <taxon>Pseudomonadati</taxon>
        <taxon>Pseudomonadota</taxon>
        <taxon>Gammaproteobacteria</taxon>
        <taxon>Thiotrichales</taxon>
        <taxon>Thiotrichaceae</taxon>
        <taxon>environmental samples</taxon>
    </lineage>
</organism>
<comment type="similarity">
    <text evidence="3">Belongs to the UbiH/COQ6 family.</text>
</comment>
<dbReference type="Gene3D" id="3.50.50.60">
    <property type="entry name" value="FAD/NAD(P)-binding domain"/>
    <property type="match status" value="1"/>
</dbReference>
<keyword evidence="4" id="KW-0285">Flavoprotein</keyword>
<dbReference type="GO" id="GO:0008681">
    <property type="term" value="F:2-octaprenyl-6-methoxyphenol hydroxylase activity"/>
    <property type="evidence" value="ECO:0007669"/>
    <property type="project" value="TreeGrafter"/>
</dbReference>
<dbReference type="AlphaFoldDB" id="A0A6S6SDX9"/>
<evidence type="ECO:0000256" key="7">
    <source>
        <dbReference type="ARBA" id="ARBA00023033"/>
    </source>
</evidence>
<dbReference type="SUPFAM" id="SSF51905">
    <property type="entry name" value="FAD/NAD(P)-binding domain"/>
    <property type="match status" value="1"/>
</dbReference>
<dbReference type="EC" id="1.14.13.-" evidence="9"/>
<proteinExistence type="inferred from homology"/>
<keyword evidence="7" id="KW-0503">Monooxygenase</keyword>
<comment type="pathway">
    <text evidence="2">Cofactor biosynthesis; ubiquinone biosynthesis.</text>
</comment>
<feature type="domain" description="FAD-binding" evidence="8">
    <location>
        <begin position="17"/>
        <end position="166"/>
    </location>
</feature>
<gene>
    <name evidence="9" type="ORF">HELGO_WM10966</name>
</gene>
<dbReference type="InterPro" id="IPR010971">
    <property type="entry name" value="UbiH/COQ6"/>
</dbReference>
<evidence type="ECO:0000256" key="4">
    <source>
        <dbReference type="ARBA" id="ARBA00022630"/>
    </source>
</evidence>
<evidence type="ECO:0000256" key="3">
    <source>
        <dbReference type="ARBA" id="ARBA00005349"/>
    </source>
</evidence>
<dbReference type="InterPro" id="IPR002938">
    <property type="entry name" value="FAD-bd"/>
</dbReference>
<dbReference type="InterPro" id="IPR018168">
    <property type="entry name" value="Ubi_Hdrlase_CS"/>
</dbReference>
<dbReference type="PROSITE" id="PS01304">
    <property type="entry name" value="UBIH"/>
    <property type="match status" value="1"/>
</dbReference>
<dbReference type="PANTHER" id="PTHR43876">
    <property type="entry name" value="UBIQUINONE BIOSYNTHESIS MONOOXYGENASE COQ6, MITOCHONDRIAL"/>
    <property type="match status" value="1"/>
</dbReference>
<evidence type="ECO:0000313" key="9">
    <source>
        <dbReference type="EMBL" id="CAA6802949.1"/>
    </source>
</evidence>
<keyword evidence="6 9" id="KW-0560">Oxidoreductase</keyword>
<dbReference type="PANTHER" id="PTHR43876:SF8">
    <property type="entry name" value="2-OCTAPRENYL-6-METHOXYPHENOL HYDROXYLASE"/>
    <property type="match status" value="1"/>
</dbReference>
<evidence type="ECO:0000256" key="1">
    <source>
        <dbReference type="ARBA" id="ARBA00001974"/>
    </source>
</evidence>
<dbReference type="Pfam" id="PF01494">
    <property type="entry name" value="FAD_binding_3"/>
    <property type="match status" value="1"/>
</dbReference>
<keyword evidence="5" id="KW-0274">FAD</keyword>
<dbReference type="InterPro" id="IPR036188">
    <property type="entry name" value="FAD/NAD-bd_sf"/>
</dbReference>
<evidence type="ECO:0000259" key="8">
    <source>
        <dbReference type="Pfam" id="PF01494"/>
    </source>
</evidence>
<name>A0A6S6SDX9_9GAMM</name>
<comment type="cofactor">
    <cofactor evidence="1">
        <name>FAD</name>
        <dbReference type="ChEBI" id="CHEBI:57692"/>
    </cofactor>
</comment>